<reference evidence="7 8" key="1">
    <citation type="submission" date="2019-07" db="EMBL/GenBank/DDBJ databases">
        <title>Whole genome shotgun sequence of Sporosarcina luteola NBRC 105378.</title>
        <authorList>
            <person name="Hosoyama A."/>
            <person name="Uohara A."/>
            <person name="Ohji S."/>
            <person name="Ichikawa N."/>
        </authorList>
    </citation>
    <scope>NUCLEOTIDE SEQUENCE [LARGE SCALE GENOMIC DNA]</scope>
    <source>
        <strain evidence="7 8">NBRC 105378</strain>
    </source>
</reference>
<keyword evidence="2 5" id="KW-0812">Transmembrane</keyword>
<sequence length="235" mass="25977">MTFSWRRMTAILFKDYKDFSRNMAVSVVIFMPPILAALYGRMGVDSLDAYYMVFNMTFAMVGAFVQSCLIAEEKEKNTLRGLMLSPANTAEILSGKSLLSFILTMVVIVVCAFLFDYYPQNVFITLIALTTSALFYIVLGTLVGLFAKSVMEASVYVLPVIGIFTFGSSITAFADKYPLLKVANYMPNAQLIEIATAVETGAGFGDILSNLSIILAWLVVFAVLTIAIYRKRMVD</sequence>
<feature type="domain" description="ABC-2 type transporter transmembrane" evidence="6">
    <location>
        <begin position="51"/>
        <end position="226"/>
    </location>
</feature>
<evidence type="ECO:0000256" key="2">
    <source>
        <dbReference type="ARBA" id="ARBA00022692"/>
    </source>
</evidence>
<dbReference type="InterPro" id="IPR013525">
    <property type="entry name" value="ABC2_TM"/>
</dbReference>
<evidence type="ECO:0000259" key="6">
    <source>
        <dbReference type="Pfam" id="PF12698"/>
    </source>
</evidence>
<feature type="transmembrane region" description="Helical" evidence="5">
    <location>
        <begin position="153"/>
        <end position="174"/>
    </location>
</feature>
<protein>
    <submittedName>
        <fullName evidence="7">ABC transporter permease</fullName>
    </submittedName>
</protein>
<dbReference type="Proteomes" id="UP000321901">
    <property type="component" value="Unassembled WGS sequence"/>
</dbReference>
<feature type="transmembrane region" description="Helical" evidence="5">
    <location>
        <begin position="121"/>
        <end position="146"/>
    </location>
</feature>
<dbReference type="GO" id="GO:0140359">
    <property type="term" value="F:ABC-type transporter activity"/>
    <property type="evidence" value="ECO:0007669"/>
    <property type="project" value="InterPro"/>
</dbReference>
<gene>
    <name evidence="7" type="ORF">SLU01_14140</name>
</gene>
<evidence type="ECO:0000256" key="1">
    <source>
        <dbReference type="ARBA" id="ARBA00004141"/>
    </source>
</evidence>
<evidence type="ECO:0000256" key="3">
    <source>
        <dbReference type="ARBA" id="ARBA00022989"/>
    </source>
</evidence>
<name>A0A511Z6N0_9BACL</name>
<keyword evidence="8" id="KW-1185">Reference proteome</keyword>
<dbReference type="AlphaFoldDB" id="A0A511Z6N0"/>
<evidence type="ECO:0000313" key="7">
    <source>
        <dbReference type="EMBL" id="GEN83102.1"/>
    </source>
</evidence>
<comment type="caution">
    <text evidence="7">The sequence shown here is derived from an EMBL/GenBank/DDBJ whole genome shotgun (WGS) entry which is preliminary data.</text>
</comment>
<dbReference type="GO" id="GO:0016020">
    <property type="term" value="C:membrane"/>
    <property type="evidence" value="ECO:0007669"/>
    <property type="project" value="UniProtKB-SubCell"/>
</dbReference>
<dbReference type="EMBL" id="BJYL01000017">
    <property type="protein sequence ID" value="GEN83102.1"/>
    <property type="molecule type" value="Genomic_DNA"/>
</dbReference>
<dbReference type="RefSeq" id="WP_147056710.1">
    <property type="nucleotide sequence ID" value="NZ_BJYL01000017.1"/>
</dbReference>
<dbReference type="Pfam" id="PF12698">
    <property type="entry name" value="ABC2_membrane_3"/>
    <property type="match status" value="1"/>
</dbReference>
<comment type="subcellular location">
    <subcellularLocation>
        <location evidence="1">Membrane</location>
        <topology evidence="1">Multi-pass membrane protein</topology>
    </subcellularLocation>
</comment>
<proteinExistence type="predicted"/>
<evidence type="ECO:0000256" key="5">
    <source>
        <dbReference type="SAM" id="Phobius"/>
    </source>
</evidence>
<feature type="transmembrane region" description="Helical" evidence="5">
    <location>
        <begin position="92"/>
        <end position="115"/>
    </location>
</feature>
<dbReference type="OrthoDB" id="3182222at2"/>
<feature type="transmembrane region" description="Helical" evidence="5">
    <location>
        <begin position="51"/>
        <end position="71"/>
    </location>
</feature>
<keyword evidence="3 5" id="KW-1133">Transmembrane helix</keyword>
<evidence type="ECO:0000313" key="8">
    <source>
        <dbReference type="Proteomes" id="UP000321901"/>
    </source>
</evidence>
<accession>A0A511Z6N0</accession>
<feature type="transmembrane region" description="Helical" evidence="5">
    <location>
        <begin position="207"/>
        <end position="229"/>
    </location>
</feature>
<evidence type="ECO:0000256" key="4">
    <source>
        <dbReference type="ARBA" id="ARBA00023136"/>
    </source>
</evidence>
<organism evidence="7 8">
    <name type="scientific">Sporosarcina luteola</name>
    <dbReference type="NCBI Taxonomy" id="582850"/>
    <lineage>
        <taxon>Bacteria</taxon>
        <taxon>Bacillati</taxon>
        <taxon>Bacillota</taxon>
        <taxon>Bacilli</taxon>
        <taxon>Bacillales</taxon>
        <taxon>Caryophanaceae</taxon>
        <taxon>Sporosarcina</taxon>
    </lineage>
</organism>
<feature type="transmembrane region" description="Helical" evidence="5">
    <location>
        <begin position="21"/>
        <end position="39"/>
    </location>
</feature>
<keyword evidence="4 5" id="KW-0472">Membrane</keyword>